<dbReference type="GeneID" id="33561009"/>
<feature type="region of interest" description="Disordered" evidence="1">
    <location>
        <begin position="1"/>
        <end position="41"/>
    </location>
</feature>
<dbReference type="RefSeq" id="XP_021868196.1">
    <property type="nucleotide sequence ID" value="XM_022019200.1"/>
</dbReference>
<keyword evidence="3" id="KW-1185">Reference proteome</keyword>
<comment type="caution">
    <text evidence="2">The sequence shown here is derived from an EMBL/GenBank/DDBJ whole genome shotgun (WGS) entry which is preliminary data.</text>
</comment>
<organism evidence="2 3">
    <name type="scientific">Kockovaella imperatae</name>
    <dbReference type="NCBI Taxonomy" id="4999"/>
    <lineage>
        <taxon>Eukaryota</taxon>
        <taxon>Fungi</taxon>
        <taxon>Dikarya</taxon>
        <taxon>Basidiomycota</taxon>
        <taxon>Agaricomycotina</taxon>
        <taxon>Tremellomycetes</taxon>
        <taxon>Tremellales</taxon>
        <taxon>Cuniculitremaceae</taxon>
        <taxon>Kockovaella</taxon>
    </lineage>
</organism>
<dbReference type="EMBL" id="NBSH01000016">
    <property type="protein sequence ID" value="ORX33908.1"/>
    <property type="molecule type" value="Genomic_DNA"/>
</dbReference>
<dbReference type="InParanoid" id="A0A1Y1U7C3"/>
<evidence type="ECO:0000313" key="2">
    <source>
        <dbReference type="EMBL" id="ORX33908.1"/>
    </source>
</evidence>
<dbReference type="AlphaFoldDB" id="A0A1Y1U7C3"/>
<proteinExistence type="predicted"/>
<sequence length="548" mass="57064">MSSASATSNLPPANHFRPTSSSALTSPGRPSALSAMMKGEASVSRVPETSWDVASGNSAAEPSLSPWLGNTPVTVTHTVPKYITVTMTPTQSDTPSIATALPSEALKVVETIPSGALSSVHGVLRAVEVERDSRSTHQDGRGPSNRSKTALVTSALHSYLADHDPRPESDEPSHIGSPASSWAAGSTAGASIAASSVVRPLIARAWKVTPTRTMPPSLPSATTASELSPRPLNDLGVADDDDKTQVIQRYKSDSGHTLKSAWSWFTKGSSSAPKEPAAKAVDNVESAAPALSTGSWWSVITGEFVEVGDSRRGLRNGLRPRRRTTATSATAVTPVPTVVADTAPSQVLEKDTKGMFQTFGDMGRGTASMVQKTGETALHLANPMTYIRGAASLAGSGVDLAVGAGQSAVQPVADTASDYWAKGSSLLTNYWSKGKDLVTDFSRQEFDVSPITARARDLSSVAGLSSYWDRGVGFSNIAKEEALSKASLFGKSFAQGLGSAAQWIEAKAAVLDHSSAMTDRLAATPTATLPATTSTSLSKLMGSLPTVR</sequence>
<gene>
    <name evidence="2" type="ORF">BD324DRAFT_683759</name>
</gene>
<evidence type="ECO:0000313" key="3">
    <source>
        <dbReference type="Proteomes" id="UP000193218"/>
    </source>
</evidence>
<reference evidence="2 3" key="1">
    <citation type="submission" date="2017-03" db="EMBL/GenBank/DDBJ databases">
        <title>Widespread Adenine N6-methylation of Active Genes in Fungi.</title>
        <authorList>
            <consortium name="DOE Joint Genome Institute"/>
            <person name="Mondo S.J."/>
            <person name="Dannebaum R.O."/>
            <person name="Kuo R.C."/>
            <person name="Louie K.B."/>
            <person name="Bewick A.J."/>
            <person name="Labutti K."/>
            <person name="Haridas S."/>
            <person name="Kuo A."/>
            <person name="Salamov A."/>
            <person name="Ahrendt S.R."/>
            <person name="Lau R."/>
            <person name="Bowen B.P."/>
            <person name="Lipzen A."/>
            <person name="Sullivan W."/>
            <person name="Andreopoulos W.B."/>
            <person name="Clum A."/>
            <person name="Lindquist E."/>
            <person name="Daum C."/>
            <person name="Northen T.R."/>
            <person name="Ramamoorthy G."/>
            <person name="Schmitz R.J."/>
            <person name="Gryganskyi A."/>
            <person name="Culley D."/>
            <person name="Magnuson J."/>
            <person name="James T.Y."/>
            <person name="O'Malley M.A."/>
            <person name="Stajich J.E."/>
            <person name="Spatafora J.W."/>
            <person name="Visel A."/>
            <person name="Grigoriev I.V."/>
        </authorList>
    </citation>
    <scope>NUCLEOTIDE SEQUENCE [LARGE SCALE GENOMIC DNA]</scope>
    <source>
        <strain evidence="2 3">NRRL Y-17943</strain>
    </source>
</reference>
<evidence type="ECO:0000256" key="1">
    <source>
        <dbReference type="SAM" id="MobiDB-lite"/>
    </source>
</evidence>
<feature type="compositionally biased region" description="Polar residues" evidence="1">
    <location>
        <begin position="1"/>
        <end position="25"/>
    </location>
</feature>
<feature type="region of interest" description="Disordered" evidence="1">
    <location>
        <begin position="161"/>
        <end position="184"/>
    </location>
</feature>
<feature type="region of interest" description="Disordered" evidence="1">
    <location>
        <begin position="211"/>
        <end position="239"/>
    </location>
</feature>
<feature type="compositionally biased region" description="Polar residues" evidence="1">
    <location>
        <begin position="211"/>
        <end position="226"/>
    </location>
</feature>
<name>A0A1Y1U7C3_9TREE</name>
<feature type="compositionally biased region" description="Basic and acidic residues" evidence="1">
    <location>
        <begin position="161"/>
        <end position="173"/>
    </location>
</feature>
<accession>A0A1Y1U7C3</accession>
<dbReference type="Proteomes" id="UP000193218">
    <property type="component" value="Unassembled WGS sequence"/>
</dbReference>
<protein>
    <submittedName>
        <fullName evidence="2">Uncharacterized protein</fullName>
    </submittedName>
</protein>